<reference evidence="2" key="1">
    <citation type="submission" date="2019-08" db="EMBL/GenBank/DDBJ databases">
        <authorList>
            <person name="Kucharzyk K."/>
            <person name="Murdoch R.W."/>
            <person name="Higgins S."/>
            <person name="Loffler F."/>
        </authorList>
    </citation>
    <scope>NUCLEOTIDE SEQUENCE</scope>
</reference>
<feature type="domain" description="N-acetylmuramidase" evidence="1">
    <location>
        <begin position="19"/>
        <end position="184"/>
    </location>
</feature>
<gene>
    <name evidence="2" type="ORF">SDC9_36308</name>
</gene>
<dbReference type="InterPro" id="IPR023346">
    <property type="entry name" value="Lysozyme-like_dom_sf"/>
</dbReference>
<proteinExistence type="predicted"/>
<accession>A0A644VG71</accession>
<dbReference type="AlphaFoldDB" id="A0A644VG71"/>
<sequence>MKRIRSVVQASAREFNLEYASLMAFIEVESSGQGFGKDGRLIIQFEPFWFIKLTPNPPFTKWSKNGVEGQSREWGAFEDACLIDKRAAMESTSIGLGQILGLHWRRLGYTSVQEMWDDAMKGIERQVWQICKFIDTDRRLRTALDRKDWHIVASIYNGAGYKKLAEKLGREPYNISLEKAYRRYSV</sequence>
<comment type="caution">
    <text evidence="2">The sequence shown here is derived from an EMBL/GenBank/DDBJ whole genome shotgun (WGS) entry which is preliminary data.</text>
</comment>
<dbReference type="Pfam" id="PF11860">
    <property type="entry name" value="Muramidase"/>
    <property type="match status" value="1"/>
</dbReference>
<dbReference type="EMBL" id="VSSQ01000298">
    <property type="protein sequence ID" value="MPL90261.1"/>
    <property type="molecule type" value="Genomic_DNA"/>
</dbReference>
<evidence type="ECO:0000259" key="1">
    <source>
        <dbReference type="Pfam" id="PF11860"/>
    </source>
</evidence>
<dbReference type="SUPFAM" id="SSF53955">
    <property type="entry name" value="Lysozyme-like"/>
    <property type="match status" value="1"/>
</dbReference>
<name>A0A644VG71_9ZZZZ</name>
<protein>
    <recommendedName>
        <fullName evidence="1">N-acetylmuramidase domain-containing protein</fullName>
    </recommendedName>
</protein>
<dbReference type="InterPro" id="IPR024408">
    <property type="entry name" value="Muramidase"/>
</dbReference>
<organism evidence="2">
    <name type="scientific">bioreactor metagenome</name>
    <dbReference type="NCBI Taxonomy" id="1076179"/>
    <lineage>
        <taxon>unclassified sequences</taxon>
        <taxon>metagenomes</taxon>
        <taxon>ecological metagenomes</taxon>
    </lineage>
</organism>
<evidence type="ECO:0000313" key="2">
    <source>
        <dbReference type="EMBL" id="MPL90261.1"/>
    </source>
</evidence>